<reference evidence="2 3" key="1">
    <citation type="submission" date="2020-04" db="EMBL/GenBank/DDBJ databases">
        <title>Gordonia sp. nov. TBRC 11910.</title>
        <authorList>
            <person name="Suriyachadkun C."/>
        </authorList>
    </citation>
    <scope>NUCLEOTIDE SEQUENCE [LARGE SCALE GENOMIC DNA]</scope>
    <source>
        <strain evidence="2 3">TBRC 11910</strain>
    </source>
</reference>
<dbReference type="Pfam" id="PF14530">
    <property type="entry name" value="DUF4439"/>
    <property type="match status" value="1"/>
</dbReference>
<evidence type="ECO:0000313" key="2">
    <source>
        <dbReference type="EMBL" id="NMN99827.1"/>
    </source>
</evidence>
<accession>A0A848KWI8</accession>
<dbReference type="InterPro" id="IPR029447">
    <property type="entry name" value="DUF4439"/>
</dbReference>
<dbReference type="InterPro" id="IPR012347">
    <property type="entry name" value="Ferritin-like"/>
</dbReference>
<protein>
    <submittedName>
        <fullName evidence="2">Ferritin-like domain-containing protein</fullName>
    </submittedName>
</protein>
<dbReference type="AlphaFoldDB" id="A0A848KWI8"/>
<evidence type="ECO:0000259" key="1">
    <source>
        <dbReference type="Pfam" id="PF14530"/>
    </source>
</evidence>
<sequence length="143" mass="15057">MSETTDALGTAVDAEHAAVYTYGVLTAFTTGAQRDAVATYIAEHRARRDELNQALVAAGAPARTTAPGYIIPLAVTNSATAARAALDAEQDTAQAYRSLAEHADTEKIRRLAVDGLTECALRAAFWREAAGIRPVTTALPGTR</sequence>
<name>A0A848KWI8_9ACTN</name>
<comment type="caution">
    <text evidence="2">The sequence shown here is derived from an EMBL/GenBank/DDBJ whole genome shotgun (WGS) entry which is preliminary data.</text>
</comment>
<evidence type="ECO:0000313" key="3">
    <source>
        <dbReference type="Proteomes" id="UP000550729"/>
    </source>
</evidence>
<keyword evidence="3" id="KW-1185">Reference proteome</keyword>
<dbReference type="InterPro" id="IPR009078">
    <property type="entry name" value="Ferritin-like_SF"/>
</dbReference>
<dbReference type="Proteomes" id="UP000550729">
    <property type="component" value="Unassembled WGS sequence"/>
</dbReference>
<dbReference type="CDD" id="cd00657">
    <property type="entry name" value="Ferritin_like"/>
    <property type="match status" value="1"/>
</dbReference>
<proteinExistence type="predicted"/>
<dbReference type="RefSeq" id="WP_170192318.1">
    <property type="nucleotide sequence ID" value="NZ_JABBNB010000001.1"/>
</dbReference>
<dbReference type="EMBL" id="JABBNB010000001">
    <property type="protein sequence ID" value="NMN99827.1"/>
    <property type="molecule type" value="Genomic_DNA"/>
</dbReference>
<gene>
    <name evidence="2" type="ORF">HH308_01180</name>
</gene>
<organism evidence="2 3">
    <name type="scientific">Gordonia asplenii</name>
    <dbReference type="NCBI Taxonomy" id="2725283"/>
    <lineage>
        <taxon>Bacteria</taxon>
        <taxon>Bacillati</taxon>
        <taxon>Actinomycetota</taxon>
        <taxon>Actinomycetes</taxon>
        <taxon>Mycobacteriales</taxon>
        <taxon>Gordoniaceae</taxon>
        <taxon>Gordonia</taxon>
    </lineage>
</organism>
<dbReference type="SUPFAM" id="SSF47240">
    <property type="entry name" value="Ferritin-like"/>
    <property type="match status" value="1"/>
</dbReference>
<dbReference type="Gene3D" id="1.20.1260.10">
    <property type="match status" value="1"/>
</dbReference>
<feature type="domain" description="DUF4439" evidence="1">
    <location>
        <begin position="7"/>
        <end position="142"/>
    </location>
</feature>